<evidence type="ECO:0000313" key="4">
    <source>
        <dbReference type="Proteomes" id="UP001500804"/>
    </source>
</evidence>
<sequence length="96" mass="10629">MQTHVRMHNHLHMQSPSVSNGHPLRWRKSSASNPNGNCVELAEIADRHVAMRNSRYPTGPVVVSSRAAVGAFVRGARNGEFDDLTRDAAERDADPR</sequence>
<evidence type="ECO:0000256" key="1">
    <source>
        <dbReference type="SAM" id="MobiDB-lite"/>
    </source>
</evidence>
<evidence type="ECO:0000313" key="3">
    <source>
        <dbReference type="EMBL" id="GAA5118767.1"/>
    </source>
</evidence>
<feature type="region of interest" description="Disordered" evidence="1">
    <location>
        <begin position="1"/>
        <end position="37"/>
    </location>
</feature>
<feature type="compositionally biased region" description="Basic residues" evidence="1">
    <location>
        <begin position="1"/>
        <end position="11"/>
    </location>
</feature>
<dbReference type="Proteomes" id="UP001500804">
    <property type="component" value="Unassembled WGS sequence"/>
</dbReference>
<protein>
    <recommendedName>
        <fullName evidence="2">DUF397 domain-containing protein</fullName>
    </recommendedName>
</protein>
<feature type="domain" description="DUF397" evidence="2">
    <location>
        <begin position="24"/>
        <end position="77"/>
    </location>
</feature>
<organism evidence="3 4">
    <name type="scientific">Pseudonocardia adelaidensis</name>
    <dbReference type="NCBI Taxonomy" id="648754"/>
    <lineage>
        <taxon>Bacteria</taxon>
        <taxon>Bacillati</taxon>
        <taxon>Actinomycetota</taxon>
        <taxon>Actinomycetes</taxon>
        <taxon>Pseudonocardiales</taxon>
        <taxon>Pseudonocardiaceae</taxon>
        <taxon>Pseudonocardia</taxon>
    </lineage>
</organism>
<comment type="caution">
    <text evidence="3">The sequence shown here is derived from an EMBL/GenBank/DDBJ whole genome shotgun (WGS) entry which is preliminary data.</text>
</comment>
<keyword evidence="4" id="KW-1185">Reference proteome</keyword>
<dbReference type="EMBL" id="BAABJO010000007">
    <property type="protein sequence ID" value="GAA5118767.1"/>
    <property type="molecule type" value="Genomic_DNA"/>
</dbReference>
<dbReference type="Pfam" id="PF04149">
    <property type="entry name" value="DUF397"/>
    <property type="match status" value="1"/>
</dbReference>
<evidence type="ECO:0000259" key="2">
    <source>
        <dbReference type="Pfam" id="PF04149"/>
    </source>
</evidence>
<dbReference type="InterPro" id="IPR007278">
    <property type="entry name" value="DUF397"/>
</dbReference>
<accession>A0ABP9NGB3</accession>
<proteinExistence type="predicted"/>
<reference evidence="4" key="1">
    <citation type="journal article" date="2019" name="Int. J. Syst. Evol. Microbiol.">
        <title>The Global Catalogue of Microorganisms (GCM) 10K type strain sequencing project: providing services to taxonomists for standard genome sequencing and annotation.</title>
        <authorList>
            <consortium name="The Broad Institute Genomics Platform"/>
            <consortium name="The Broad Institute Genome Sequencing Center for Infectious Disease"/>
            <person name="Wu L."/>
            <person name="Ma J."/>
        </authorList>
    </citation>
    <scope>NUCLEOTIDE SEQUENCE [LARGE SCALE GENOMIC DNA]</scope>
    <source>
        <strain evidence="4">JCM 18302</strain>
    </source>
</reference>
<gene>
    <name evidence="3" type="ORF">GCM10023320_23410</name>
</gene>
<name>A0ABP9NGB3_9PSEU</name>